<dbReference type="InterPro" id="IPR045585">
    <property type="entry name" value="CdaA_N"/>
</dbReference>
<feature type="transmembrane region" description="Helical" evidence="6">
    <location>
        <begin position="12"/>
        <end position="32"/>
    </location>
</feature>
<organism evidence="8 9">
    <name type="scientific">Candidatus Abzuiibacterium crystallinum</name>
    <dbReference type="NCBI Taxonomy" id="1974748"/>
    <lineage>
        <taxon>Bacteria</taxon>
        <taxon>Pseudomonadati</taxon>
        <taxon>Candidatus Omnitrophota</taxon>
        <taxon>Candidatus Abzuiibacterium</taxon>
    </lineage>
</organism>
<accession>A0A2H0LKR5</accession>
<dbReference type="GO" id="GO:0005524">
    <property type="term" value="F:ATP binding"/>
    <property type="evidence" value="ECO:0007669"/>
    <property type="project" value="UniProtKB-UniRule"/>
</dbReference>
<reference evidence="8 9" key="1">
    <citation type="submission" date="2017-09" db="EMBL/GenBank/DDBJ databases">
        <title>Depth-based differentiation of microbial function through sediment-hosted aquifers and enrichment of novel symbionts in the deep terrestrial subsurface.</title>
        <authorList>
            <person name="Probst A.J."/>
            <person name="Ladd B."/>
            <person name="Jarett J.K."/>
            <person name="Geller-Mcgrath D.E."/>
            <person name="Sieber C.M."/>
            <person name="Emerson J.B."/>
            <person name="Anantharaman K."/>
            <person name="Thomas B.C."/>
            <person name="Malmstrom R."/>
            <person name="Stieglmeier M."/>
            <person name="Klingl A."/>
            <person name="Woyke T."/>
            <person name="Ryan C.M."/>
            <person name="Banfield J.F."/>
        </authorList>
    </citation>
    <scope>NUCLEOTIDE SEQUENCE [LARGE SCALE GENOMIC DNA]</scope>
    <source>
        <strain evidence="8">CG11_big_fil_rev_8_21_14_0_20_45_26</strain>
    </source>
</reference>
<comment type="caution">
    <text evidence="8">The sequence shown here is derived from an EMBL/GenBank/DDBJ whole genome shotgun (WGS) entry which is preliminary data.</text>
</comment>
<feature type="transmembrane region" description="Helical" evidence="6">
    <location>
        <begin position="60"/>
        <end position="81"/>
    </location>
</feature>
<dbReference type="Pfam" id="PF19293">
    <property type="entry name" value="CdaA_N"/>
    <property type="match status" value="1"/>
</dbReference>
<dbReference type="InterPro" id="IPR003390">
    <property type="entry name" value="DNA_integrity_scan_DisA_N"/>
</dbReference>
<keyword evidence="5 6" id="KW-0067">ATP-binding</keyword>
<comment type="similarity">
    <text evidence="6">Belongs to the adenylate cyclase family. DacA/CdaA subfamily.</text>
</comment>
<feature type="transmembrane region" description="Helical" evidence="6">
    <location>
        <begin position="278"/>
        <end position="295"/>
    </location>
</feature>
<dbReference type="EC" id="2.7.7.85" evidence="6"/>
<evidence type="ECO:0000256" key="1">
    <source>
        <dbReference type="ARBA" id="ARBA00000877"/>
    </source>
</evidence>
<comment type="catalytic activity">
    <reaction evidence="1 6">
        <text>2 ATP = 3',3'-c-di-AMP + 2 diphosphate</text>
        <dbReference type="Rhea" id="RHEA:35655"/>
        <dbReference type="ChEBI" id="CHEBI:30616"/>
        <dbReference type="ChEBI" id="CHEBI:33019"/>
        <dbReference type="ChEBI" id="CHEBI:71500"/>
        <dbReference type="EC" id="2.7.7.85"/>
    </reaction>
</comment>
<evidence type="ECO:0000256" key="3">
    <source>
        <dbReference type="ARBA" id="ARBA00022695"/>
    </source>
</evidence>
<dbReference type="GO" id="GO:0006171">
    <property type="term" value="P:cAMP biosynthetic process"/>
    <property type="evidence" value="ECO:0007669"/>
    <property type="project" value="InterPro"/>
</dbReference>
<evidence type="ECO:0000256" key="5">
    <source>
        <dbReference type="ARBA" id="ARBA00022840"/>
    </source>
</evidence>
<dbReference type="PANTHER" id="PTHR34185:SF1">
    <property type="entry name" value="DIADENYLATE CYCLASE"/>
    <property type="match status" value="1"/>
</dbReference>
<keyword evidence="4 6" id="KW-0547">Nucleotide-binding</keyword>
<comment type="subunit">
    <text evidence="6">Probably a homodimer.</text>
</comment>
<dbReference type="Proteomes" id="UP000230859">
    <property type="component" value="Unassembled WGS sequence"/>
</dbReference>
<dbReference type="InterPro" id="IPR034701">
    <property type="entry name" value="CdaA"/>
</dbReference>
<name>A0A2H0LKR5_9BACT</name>
<comment type="function">
    <text evidence="6">Catalyzes the condensation of 2 ATP molecules into cyclic di-AMP (c-di-AMP), a second messenger used to regulate differing processes in different bacteria.</text>
</comment>
<sequence length="391" mass="44963">MNFFSDIHTVKIPDFLDILFMSVMIYFVLIWFKKTRAAFVLIGFFIVGGLYLFARQFNLTLTTTVFHSFFTVVLIAVIIIFQEEIRYFFEQVAVWSLNRRIRKGRKLHLPPKEIDMLIRTLFDFSREKIGALIVLRGRDLIARHLEGGIDLNGNLSEPLLKSIFDPHSIGHDGAVIIENNFIVQFSAHLPLSKNFGQLDQGGTRHAAALGLSEKTDALCLIASEERGVVSVARRGNLRAVKNQNELRNILESFYREINPPMQKKFADYIFTENFREKVLAILIAFLLWFVVVYGARPVYKSFYVPVQFRRLASDVELAGYSPQFVKISISGARRNFYFFRKKNLQLIIDASDWTKNTKEATISDSNLVLPQGINLREITPDIIAVDLERKK</sequence>
<protein>
    <recommendedName>
        <fullName evidence="6">Diadenylate cyclase</fullName>
        <shortName evidence="6">DAC</shortName>
        <ecNumber evidence="6">2.7.7.85</ecNumber>
    </recommendedName>
    <alternativeName>
        <fullName evidence="6">Cyclic-di-AMP synthase</fullName>
        <shortName evidence="6">c-di-AMP synthase</shortName>
    </alternativeName>
</protein>
<evidence type="ECO:0000259" key="7">
    <source>
        <dbReference type="PROSITE" id="PS51794"/>
    </source>
</evidence>
<dbReference type="GO" id="GO:0106408">
    <property type="term" value="F:diadenylate cyclase activity"/>
    <property type="evidence" value="ECO:0007669"/>
    <property type="project" value="UniProtKB-EC"/>
</dbReference>
<evidence type="ECO:0000256" key="2">
    <source>
        <dbReference type="ARBA" id="ARBA00022679"/>
    </source>
</evidence>
<feature type="domain" description="DAC" evidence="7">
    <location>
        <begin position="82"/>
        <end position="245"/>
    </location>
</feature>
<dbReference type="PROSITE" id="PS51794">
    <property type="entry name" value="DAC"/>
    <property type="match status" value="1"/>
</dbReference>
<dbReference type="Gene3D" id="3.40.1700.10">
    <property type="entry name" value="DNA integrity scanning protein, DisA, N-terminal domain"/>
    <property type="match status" value="1"/>
</dbReference>
<evidence type="ECO:0000256" key="4">
    <source>
        <dbReference type="ARBA" id="ARBA00022741"/>
    </source>
</evidence>
<evidence type="ECO:0000313" key="9">
    <source>
        <dbReference type="Proteomes" id="UP000230859"/>
    </source>
</evidence>
<comment type="caution">
    <text evidence="6">Lacks conserved residue(s) required for the propagation of feature annotation.</text>
</comment>
<dbReference type="PANTHER" id="PTHR34185">
    <property type="entry name" value="DIADENYLATE CYCLASE"/>
    <property type="match status" value="1"/>
</dbReference>
<keyword evidence="2 6" id="KW-0808">Transferase</keyword>
<evidence type="ECO:0000256" key="6">
    <source>
        <dbReference type="HAMAP-Rule" id="MF_01499"/>
    </source>
</evidence>
<feature type="transmembrane region" description="Helical" evidence="6">
    <location>
        <begin position="37"/>
        <end position="54"/>
    </location>
</feature>
<keyword evidence="6" id="KW-0472">Membrane</keyword>
<evidence type="ECO:0000313" key="8">
    <source>
        <dbReference type="EMBL" id="PIQ85009.1"/>
    </source>
</evidence>
<proteinExistence type="inferred from homology"/>
<dbReference type="GO" id="GO:0004016">
    <property type="term" value="F:adenylate cyclase activity"/>
    <property type="evidence" value="ECO:0007669"/>
    <property type="project" value="UniProtKB-UniRule"/>
</dbReference>
<dbReference type="Gene3D" id="2.170.120.30">
    <property type="match status" value="1"/>
</dbReference>
<keyword evidence="6" id="KW-1003">Cell membrane</keyword>
<dbReference type="SUPFAM" id="SSF143597">
    <property type="entry name" value="YojJ-like"/>
    <property type="match status" value="1"/>
</dbReference>
<dbReference type="EMBL" id="PCVY01000076">
    <property type="protein sequence ID" value="PIQ85009.1"/>
    <property type="molecule type" value="Genomic_DNA"/>
</dbReference>
<dbReference type="AlphaFoldDB" id="A0A2H0LKR5"/>
<keyword evidence="6" id="KW-0812">Transmembrane</keyword>
<keyword evidence="6" id="KW-1133">Transmembrane helix</keyword>
<dbReference type="InterPro" id="IPR036888">
    <property type="entry name" value="DNA_integrity_DisA_N_sf"/>
</dbReference>
<gene>
    <name evidence="6" type="primary">dacA</name>
    <name evidence="8" type="ORF">COV74_10440</name>
</gene>
<dbReference type="HAMAP" id="MF_01499">
    <property type="entry name" value="DacA"/>
    <property type="match status" value="1"/>
</dbReference>
<dbReference type="Pfam" id="PF02457">
    <property type="entry name" value="DAC"/>
    <property type="match status" value="1"/>
</dbReference>
<keyword evidence="3 6" id="KW-0548">Nucleotidyltransferase</keyword>
<dbReference type="InterPro" id="IPR050338">
    <property type="entry name" value="DisA"/>
</dbReference>